<keyword evidence="1" id="KW-0472">Membrane</keyword>
<gene>
    <name evidence="2" type="ORF">MNBD_GAMMA12-743</name>
</gene>
<dbReference type="EMBL" id="UOFL01000073">
    <property type="protein sequence ID" value="VAW75025.1"/>
    <property type="molecule type" value="Genomic_DNA"/>
</dbReference>
<organism evidence="2">
    <name type="scientific">hydrothermal vent metagenome</name>
    <dbReference type="NCBI Taxonomy" id="652676"/>
    <lineage>
        <taxon>unclassified sequences</taxon>
        <taxon>metagenomes</taxon>
        <taxon>ecological metagenomes</taxon>
    </lineage>
</organism>
<dbReference type="AlphaFoldDB" id="A0A3B0Y2W2"/>
<proteinExistence type="predicted"/>
<accession>A0A3B0Y2W2</accession>
<keyword evidence="1" id="KW-1133">Transmembrane helix</keyword>
<protein>
    <submittedName>
        <fullName evidence="2">Uncharacterized protein</fullName>
    </submittedName>
</protein>
<reference evidence="2" key="1">
    <citation type="submission" date="2018-06" db="EMBL/GenBank/DDBJ databases">
        <authorList>
            <person name="Zhirakovskaya E."/>
        </authorList>
    </citation>
    <scope>NUCLEOTIDE SEQUENCE</scope>
</reference>
<evidence type="ECO:0000313" key="2">
    <source>
        <dbReference type="EMBL" id="VAW75025.1"/>
    </source>
</evidence>
<evidence type="ECO:0000256" key="1">
    <source>
        <dbReference type="SAM" id="Phobius"/>
    </source>
</evidence>
<keyword evidence="1" id="KW-0812">Transmembrane</keyword>
<name>A0A3B0Y2W2_9ZZZZ</name>
<sequence length="67" mass="7393">MNAVTCPVGGLLVTVTLQSQLSEIVLLPERFRAMLRLRRSVNYVSILAKLSLTYVGDLTVISLLKSM</sequence>
<feature type="transmembrane region" description="Helical" evidence="1">
    <location>
        <begin position="43"/>
        <end position="64"/>
    </location>
</feature>